<name>A0A176W3T4_MARPO</name>
<comment type="caution">
    <text evidence="1">The sequence shown here is derived from an EMBL/GenBank/DDBJ whole genome shotgun (WGS) entry which is preliminary data.</text>
</comment>
<organism evidence="1 2">
    <name type="scientific">Marchantia polymorpha subsp. ruderalis</name>
    <dbReference type="NCBI Taxonomy" id="1480154"/>
    <lineage>
        <taxon>Eukaryota</taxon>
        <taxon>Viridiplantae</taxon>
        <taxon>Streptophyta</taxon>
        <taxon>Embryophyta</taxon>
        <taxon>Marchantiophyta</taxon>
        <taxon>Marchantiopsida</taxon>
        <taxon>Marchantiidae</taxon>
        <taxon>Marchantiales</taxon>
        <taxon>Marchantiaceae</taxon>
        <taxon>Marchantia</taxon>
    </lineage>
</organism>
<reference evidence="1" key="1">
    <citation type="submission" date="2016-03" db="EMBL/GenBank/DDBJ databases">
        <title>Mechanisms controlling the formation of the plant cell surface in tip-growing cells are functionally conserved among land plants.</title>
        <authorList>
            <person name="Honkanen S."/>
            <person name="Jones V.A."/>
            <person name="Morieri G."/>
            <person name="Champion C."/>
            <person name="Hetherington A.J."/>
            <person name="Kelly S."/>
            <person name="Saint-Marcoux D."/>
            <person name="Proust H."/>
            <person name="Prescott H."/>
            <person name="Dolan L."/>
        </authorList>
    </citation>
    <scope>NUCLEOTIDE SEQUENCE [LARGE SCALE GENOMIC DNA]</scope>
    <source>
        <tissue evidence="1">Whole gametophyte</tissue>
    </source>
</reference>
<dbReference type="EMBL" id="LVLJ01001849">
    <property type="protein sequence ID" value="OAE27677.1"/>
    <property type="molecule type" value="Genomic_DNA"/>
</dbReference>
<proteinExistence type="predicted"/>
<keyword evidence="2" id="KW-1185">Reference proteome</keyword>
<gene>
    <name evidence="1" type="ORF">AXG93_3137s1170</name>
</gene>
<evidence type="ECO:0000313" key="1">
    <source>
        <dbReference type="EMBL" id="OAE27677.1"/>
    </source>
</evidence>
<sequence>MMAILPSIVRASRTKVKAIRLIVEANSNTESGVDASQGRPDSKVVAELEAETAVAEKYVPFEKYLLTSVVRPTPVVKHRATRKEKGKAIMTEEGTLGRDQVHSAEAKVRISLEKSAEVLKVSSDTEEDPVALKKIAMKIGDDIEGDTSAQPLVASPRTSTGTVILKTGEDSLAEEIQSKGVNVADVLCGQVIRLLRYLNRKETRGVSIAFNDKSQRVDELTADSRKKDQAYATQVAAKVKALAECEVKTQKWLHLRILECRVTAMIACSVSGQRQLARKLDVFLTSSCEAMANLELELTTIVRRLGLDRKSDSKATTDSADVMSV</sequence>
<accession>A0A176W3T4</accession>
<dbReference type="AlphaFoldDB" id="A0A176W3T4"/>
<protein>
    <submittedName>
        <fullName evidence="1">Uncharacterized protein</fullName>
    </submittedName>
</protein>
<evidence type="ECO:0000313" key="2">
    <source>
        <dbReference type="Proteomes" id="UP000077202"/>
    </source>
</evidence>
<dbReference type="Proteomes" id="UP000077202">
    <property type="component" value="Unassembled WGS sequence"/>
</dbReference>